<proteinExistence type="predicted"/>
<organism evidence="3 4">
    <name type="scientific">Conexivisphaera calida</name>
    <dbReference type="NCBI Taxonomy" id="1874277"/>
    <lineage>
        <taxon>Archaea</taxon>
        <taxon>Nitrososphaerota</taxon>
        <taxon>Conexivisphaeria</taxon>
        <taxon>Conexivisphaerales</taxon>
        <taxon>Conexivisphaeraceae</taxon>
        <taxon>Conexivisphaera</taxon>
    </lineage>
</organism>
<protein>
    <recommendedName>
        <fullName evidence="2">ParB-like N-terminal domain-containing protein</fullName>
    </recommendedName>
</protein>
<reference evidence="3 4" key="1">
    <citation type="journal article" date="2019" name="ISME J.">
        <title>Isolation and characterization of a thermophilic sulfur- and iron-reducing thaumarchaeote from a terrestrial acidic hot spring.</title>
        <authorList>
            <person name="Kato S."/>
            <person name="Itoh T."/>
            <person name="Yuki M."/>
            <person name="Nagamori M."/>
            <person name="Ohnishi M."/>
            <person name="Uematsu K."/>
            <person name="Suzuki K."/>
            <person name="Takashina T."/>
            <person name="Ohkuma M."/>
        </authorList>
    </citation>
    <scope>NUCLEOTIDE SEQUENCE [LARGE SCALE GENOMIC DNA]</scope>
    <source>
        <strain evidence="3 4">NAS-02</strain>
    </source>
</reference>
<gene>
    <name evidence="3" type="ORF">NAS2_1085</name>
</gene>
<name>A0A4P2VD53_9ARCH</name>
<sequence>MVSLGEPVRVPLDDCEPDPRFLYRVRYDVDDLVESIRRGQINPALARRREDGKYMVFAGVRRLMAARAARERYGEPETFLVRLVSPDTPVEEMWRLALDENITQRKITPLDLVKAARMAPEAAIDAIHVTNNAYNVKELKAIAARITDEELEDLTRVEEHYTSWARVESHLVFEQIAGLTGLDRYTRIVAAWLSLDLRFDLSDERDRERVAGMIRSHLIPDPLQPLLRGLEPPRVEEAPAQEERAAAAQPPAPAPEPEAPPVTWERPRAPSAPAQPGRAPAEAPPAQEGRVEPSHPEEAMPVAPEGEGGPAEPEEEEERVYTVLLKQGEDEFVFECPAVGSVRIRIARIG</sequence>
<dbReference type="GO" id="GO:0045881">
    <property type="term" value="P:positive regulation of sporulation resulting in formation of a cellular spore"/>
    <property type="evidence" value="ECO:0007669"/>
    <property type="project" value="TreeGrafter"/>
</dbReference>
<feature type="compositionally biased region" description="Pro residues" evidence="1">
    <location>
        <begin position="250"/>
        <end position="260"/>
    </location>
</feature>
<dbReference type="PANTHER" id="PTHR33375:SF1">
    <property type="entry name" value="CHROMOSOME-PARTITIONING PROTEIN PARB-RELATED"/>
    <property type="match status" value="1"/>
</dbReference>
<dbReference type="EMBL" id="AP018732">
    <property type="protein sequence ID" value="BBE42474.1"/>
    <property type="molecule type" value="Genomic_DNA"/>
</dbReference>
<dbReference type="InterPro" id="IPR036086">
    <property type="entry name" value="ParB/Sulfiredoxin_sf"/>
</dbReference>
<evidence type="ECO:0000259" key="2">
    <source>
        <dbReference type="SMART" id="SM00470"/>
    </source>
</evidence>
<dbReference type="KEGG" id="ccai:NAS2_1085"/>
<dbReference type="GO" id="GO:0005694">
    <property type="term" value="C:chromosome"/>
    <property type="evidence" value="ECO:0007669"/>
    <property type="project" value="TreeGrafter"/>
</dbReference>
<dbReference type="Proteomes" id="UP000509448">
    <property type="component" value="Chromosome"/>
</dbReference>
<evidence type="ECO:0000313" key="3">
    <source>
        <dbReference type="EMBL" id="BBE42474.1"/>
    </source>
</evidence>
<dbReference type="SUPFAM" id="SSF110849">
    <property type="entry name" value="ParB/Sulfiredoxin"/>
    <property type="match status" value="1"/>
</dbReference>
<dbReference type="SMART" id="SM00470">
    <property type="entry name" value="ParB"/>
    <property type="match status" value="1"/>
</dbReference>
<accession>A0A4P2VD53</accession>
<feature type="compositionally biased region" description="Basic and acidic residues" evidence="1">
    <location>
        <begin position="236"/>
        <end position="245"/>
    </location>
</feature>
<dbReference type="Pfam" id="PF02195">
    <property type="entry name" value="ParB_N"/>
    <property type="match status" value="1"/>
</dbReference>
<keyword evidence="4" id="KW-1185">Reference proteome</keyword>
<dbReference type="Gene3D" id="3.90.1530.30">
    <property type="match status" value="1"/>
</dbReference>
<feature type="compositionally biased region" description="Basic and acidic residues" evidence="1">
    <location>
        <begin position="289"/>
        <end position="298"/>
    </location>
</feature>
<dbReference type="GO" id="GO:0007059">
    <property type="term" value="P:chromosome segregation"/>
    <property type="evidence" value="ECO:0007669"/>
    <property type="project" value="TreeGrafter"/>
</dbReference>
<feature type="domain" description="ParB-like N-terminal" evidence="2">
    <location>
        <begin position="8"/>
        <end position="102"/>
    </location>
</feature>
<evidence type="ECO:0000313" key="4">
    <source>
        <dbReference type="Proteomes" id="UP000509448"/>
    </source>
</evidence>
<dbReference type="InterPro" id="IPR003115">
    <property type="entry name" value="ParB_N"/>
</dbReference>
<feature type="region of interest" description="Disordered" evidence="1">
    <location>
        <begin position="236"/>
        <end position="320"/>
    </location>
</feature>
<dbReference type="PANTHER" id="PTHR33375">
    <property type="entry name" value="CHROMOSOME-PARTITIONING PROTEIN PARB-RELATED"/>
    <property type="match status" value="1"/>
</dbReference>
<dbReference type="AlphaFoldDB" id="A0A4P2VD53"/>
<evidence type="ECO:0000256" key="1">
    <source>
        <dbReference type="SAM" id="MobiDB-lite"/>
    </source>
</evidence>
<dbReference type="InterPro" id="IPR050336">
    <property type="entry name" value="Chromosome_partition/occlusion"/>
</dbReference>